<reference evidence="1 2" key="1">
    <citation type="journal article" date="2016" name="Mol. Biol. Evol.">
        <title>Comparative Genomics of Early-Diverging Mushroom-Forming Fungi Provides Insights into the Origins of Lignocellulose Decay Capabilities.</title>
        <authorList>
            <person name="Nagy L.G."/>
            <person name="Riley R."/>
            <person name="Tritt A."/>
            <person name="Adam C."/>
            <person name="Daum C."/>
            <person name="Floudas D."/>
            <person name="Sun H."/>
            <person name="Yadav J.S."/>
            <person name="Pangilinan J."/>
            <person name="Larsson K.H."/>
            <person name="Matsuura K."/>
            <person name="Barry K."/>
            <person name="Labutti K."/>
            <person name="Kuo R."/>
            <person name="Ohm R.A."/>
            <person name="Bhattacharya S.S."/>
            <person name="Shirouzu T."/>
            <person name="Yoshinaga Y."/>
            <person name="Martin F.M."/>
            <person name="Grigoriev I.V."/>
            <person name="Hibbett D.S."/>
        </authorList>
    </citation>
    <scope>NUCLEOTIDE SEQUENCE [LARGE SCALE GENOMIC DNA]</scope>
    <source>
        <strain evidence="1 2">HHB12029</strain>
    </source>
</reference>
<protein>
    <submittedName>
        <fullName evidence="1">Uncharacterized protein</fullName>
    </submittedName>
</protein>
<evidence type="ECO:0000313" key="1">
    <source>
        <dbReference type="EMBL" id="KZV96622.1"/>
    </source>
</evidence>
<dbReference type="Proteomes" id="UP000077266">
    <property type="component" value="Unassembled WGS sequence"/>
</dbReference>
<name>A0A165KNN0_EXIGL</name>
<dbReference type="AlphaFoldDB" id="A0A165KNN0"/>
<dbReference type="InParanoid" id="A0A165KNN0"/>
<keyword evidence="2" id="KW-1185">Reference proteome</keyword>
<proteinExistence type="predicted"/>
<sequence length="306" mass="32588">MVNMSSTTGVNGFTAGFIGSGDGNAIRAQVHGNLKARLPGFAADWGRLRPTNPRFADGCALLNKLNPRRPDSARNTIEVRAHIDHTLPVQSEVEALIDAELDNLEPERCMVSPRDDGSTLTVGEVHDALAHGEPLLIGVHTPLADGGLGALPQLPTALQPGSRALVYGSGAIARTCTSARAPVVTRQLAGQALLVFWPESQANRTALHGAASLRHVISRLDRLDGVRTVVLRAGETHAMPAGARYVTLALGDGRSTFAVQMKYTLAKDADNTIAITGKRSRAEEEGDACEQCRKDGVLKRVKLEDM</sequence>
<organism evidence="1 2">
    <name type="scientific">Exidia glandulosa HHB12029</name>
    <dbReference type="NCBI Taxonomy" id="1314781"/>
    <lineage>
        <taxon>Eukaryota</taxon>
        <taxon>Fungi</taxon>
        <taxon>Dikarya</taxon>
        <taxon>Basidiomycota</taxon>
        <taxon>Agaricomycotina</taxon>
        <taxon>Agaricomycetes</taxon>
        <taxon>Auriculariales</taxon>
        <taxon>Exidiaceae</taxon>
        <taxon>Exidia</taxon>
    </lineage>
</organism>
<dbReference type="OrthoDB" id="10502497at2759"/>
<gene>
    <name evidence="1" type="ORF">EXIGLDRAFT_833467</name>
</gene>
<dbReference type="EMBL" id="KV425940">
    <property type="protein sequence ID" value="KZV96622.1"/>
    <property type="molecule type" value="Genomic_DNA"/>
</dbReference>
<accession>A0A165KNN0</accession>
<evidence type="ECO:0000313" key="2">
    <source>
        <dbReference type="Proteomes" id="UP000077266"/>
    </source>
</evidence>